<keyword evidence="6 10" id="KW-0812">Transmembrane</keyword>
<dbReference type="InterPro" id="IPR003660">
    <property type="entry name" value="HAMP_dom"/>
</dbReference>
<keyword evidence="9" id="KW-0902">Two-component regulatory system</keyword>
<accession>A0A2I9DII1</accession>
<dbReference type="InterPro" id="IPR036890">
    <property type="entry name" value="HATPase_C_sf"/>
</dbReference>
<dbReference type="PANTHER" id="PTHR45436">
    <property type="entry name" value="SENSOR HISTIDINE KINASE YKOH"/>
    <property type="match status" value="1"/>
</dbReference>
<evidence type="ECO:0000259" key="12">
    <source>
        <dbReference type="PROSITE" id="PS50885"/>
    </source>
</evidence>
<dbReference type="Pfam" id="PF02518">
    <property type="entry name" value="HATPase_c"/>
    <property type="match status" value="1"/>
</dbReference>
<reference evidence="14" key="1">
    <citation type="submission" date="2018-01" db="EMBL/GenBank/DDBJ databases">
        <title>Draft Genome Sequence of the Radioresistant Bacterium Deinococcus aerius TR0125, Isolated from the Higher Atmosphere above Japan.</title>
        <authorList>
            <person name="Satoh K."/>
            <person name="Arai H."/>
            <person name="Sanzen T."/>
            <person name="Kawaguchi Y."/>
            <person name="Hayashi H."/>
            <person name="Yokobori S."/>
            <person name="Yamagishi A."/>
            <person name="Oono Y."/>
            <person name="Narumi I."/>
        </authorList>
    </citation>
    <scope>NUCLEOTIDE SEQUENCE [LARGE SCALE GENOMIC DNA]</scope>
    <source>
        <strain evidence="14">TR0125</strain>
    </source>
</reference>
<keyword evidence="5" id="KW-0808">Transferase</keyword>
<evidence type="ECO:0000313" key="13">
    <source>
        <dbReference type="EMBL" id="GBF04541.1"/>
    </source>
</evidence>
<dbReference type="Pfam" id="PF00512">
    <property type="entry name" value="HisKA"/>
    <property type="match status" value="1"/>
</dbReference>
<dbReference type="PROSITE" id="PS50885">
    <property type="entry name" value="HAMP"/>
    <property type="match status" value="1"/>
</dbReference>
<keyword evidence="4" id="KW-0597">Phosphoprotein</keyword>
<feature type="domain" description="HAMP" evidence="12">
    <location>
        <begin position="176"/>
        <end position="230"/>
    </location>
</feature>
<dbReference type="EMBL" id="BFAG01000002">
    <property type="protein sequence ID" value="GBF04541.1"/>
    <property type="molecule type" value="Genomic_DNA"/>
</dbReference>
<evidence type="ECO:0000256" key="5">
    <source>
        <dbReference type="ARBA" id="ARBA00022679"/>
    </source>
</evidence>
<dbReference type="Pfam" id="PF00672">
    <property type="entry name" value="HAMP"/>
    <property type="match status" value="1"/>
</dbReference>
<evidence type="ECO:0000313" key="14">
    <source>
        <dbReference type="Proteomes" id="UP000236569"/>
    </source>
</evidence>
<dbReference type="GO" id="GO:0000155">
    <property type="term" value="F:phosphorelay sensor kinase activity"/>
    <property type="evidence" value="ECO:0007669"/>
    <property type="project" value="InterPro"/>
</dbReference>
<dbReference type="SUPFAM" id="SSF158472">
    <property type="entry name" value="HAMP domain-like"/>
    <property type="match status" value="1"/>
</dbReference>
<dbReference type="InterPro" id="IPR036097">
    <property type="entry name" value="HisK_dim/P_sf"/>
</dbReference>
<dbReference type="Gene3D" id="1.10.287.130">
    <property type="match status" value="1"/>
</dbReference>
<evidence type="ECO:0000256" key="3">
    <source>
        <dbReference type="ARBA" id="ARBA00012438"/>
    </source>
</evidence>
<evidence type="ECO:0000256" key="8">
    <source>
        <dbReference type="ARBA" id="ARBA00022989"/>
    </source>
</evidence>
<evidence type="ECO:0000259" key="11">
    <source>
        <dbReference type="PROSITE" id="PS50109"/>
    </source>
</evidence>
<dbReference type="CDD" id="cd06225">
    <property type="entry name" value="HAMP"/>
    <property type="match status" value="1"/>
</dbReference>
<sequence>MTGGGGRRMGWRPRDWSLRVKLTLGYALVFAVTILLGAVLVYALARDSLTGSLDTTLRETASVAQGSIEDQNGRWTFSSELRPTGDLAIELLSPTGRTLARAGQEEHDQAIPLRVGFVSTAEHRVLTLPVEGGLFLRVSRPSNTLVELLETLARILSAGSVLMVMVACGAGYVLADRALRPVDAVARTAEGIARRGTYQERVPAAPGQDEMARLTSTVNAMLDQLEGTIEREKSFARIAAHELRTPLTVLKGRLDLTLERPREAADYQRALSGMQGRVDALVTLSESLLALARTDAPVRLERVELAGSAAAVVDALDEVARRAGRQVQLDLNESWVQAEAEGVGRALANLIENALKYGTGGVLVRVREREVTVRSVGPGPDQAQWTRLLEPFERGAGTQGTAGSGLGLPLVAALARRWNADLLPRWEEGAFEVSLRFPA</sequence>
<comment type="catalytic activity">
    <reaction evidence="1">
        <text>ATP + protein L-histidine = ADP + protein N-phospho-L-histidine.</text>
        <dbReference type="EC" id="2.7.13.3"/>
    </reaction>
</comment>
<evidence type="ECO:0000256" key="10">
    <source>
        <dbReference type="SAM" id="Phobius"/>
    </source>
</evidence>
<dbReference type="AlphaFoldDB" id="A0A2I9DII1"/>
<comment type="caution">
    <text evidence="13">The sequence shown here is derived from an EMBL/GenBank/DDBJ whole genome shotgun (WGS) entry which is preliminary data.</text>
</comment>
<evidence type="ECO:0000256" key="1">
    <source>
        <dbReference type="ARBA" id="ARBA00000085"/>
    </source>
</evidence>
<dbReference type="CDD" id="cd00082">
    <property type="entry name" value="HisKA"/>
    <property type="match status" value="1"/>
</dbReference>
<dbReference type="SMART" id="SM00387">
    <property type="entry name" value="HATPase_c"/>
    <property type="match status" value="1"/>
</dbReference>
<keyword evidence="14" id="KW-1185">Reference proteome</keyword>
<evidence type="ECO:0000256" key="2">
    <source>
        <dbReference type="ARBA" id="ARBA00004370"/>
    </source>
</evidence>
<evidence type="ECO:0000256" key="9">
    <source>
        <dbReference type="ARBA" id="ARBA00023012"/>
    </source>
</evidence>
<dbReference type="Proteomes" id="UP000236569">
    <property type="component" value="Unassembled WGS sequence"/>
</dbReference>
<dbReference type="Gene3D" id="3.30.565.10">
    <property type="entry name" value="Histidine kinase-like ATPase, C-terminal domain"/>
    <property type="match status" value="1"/>
</dbReference>
<dbReference type="SMART" id="SM00388">
    <property type="entry name" value="HisKA"/>
    <property type="match status" value="1"/>
</dbReference>
<gene>
    <name evidence="13" type="ORF">DAERI_020138</name>
</gene>
<protein>
    <recommendedName>
        <fullName evidence="3">histidine kinase</fullName>
        <ecNumber evidence="3">2.7.13.3</ecNumber>
    </recommendedName>
</protein>
<evidence type="ECO:0000256" key="7">
    <source>
        <dbReference type="ARBA" id="ARBA00022777"/>
    </source>
</evidence>
<keyword evidence="7 13" id="KW-0418">Kinase</keyword>
<feature type="domain" description="Histidine kinase" evidence="11">
    <location>
        <begin position="238"/>
        <end position="439"/>
    </location>
</feature>
<evidence type="ECO:0000256" key="4">
    <source>
        <dbReference type="ARBA" id="ARBA00022553"/>
    </source>
</evidence>
<dbReference type="CDD" id="cd00075">
    <property type="entry name" value="HATPase"/>
    <property type="match status" value="1"/>
</dbReference>
<name>A0A2I9DII1_9DEIO</name>
<organism evidence="13 14">
    <name type="scientific">Deinococcus aerius</name>
    <dbReference type="NCBI Taxonomy" id="200253"/>
    <lineage>
        <taxon>Bacteria</taxon>
        <taxon>Thermotogati</taxon>
        <taxon>Deinococcota</taxon>
        <taxon>Deinococci</taxon>
        <taxon>Deinococcales</taxon>
        <taxon>Deinococcaceae</taxon>
        <taxon>Deinococcus</taxon>
    </lineage>
</organism>
<dbReference type="GO" id="GO:0005886">
    <property type="term" value="C:plasma membrane"/>
    <property type="evidence" value="ECO:0007669"/>
    <property type="project" value="TreeGrafter"/>
</dbReference>
<dbReference type="InterPro" id="IPR003594">
    <property type="entry name" value="HATPase_dom"/>
</dbReference>
<dbReference type="SMART" id="SM00304">
    <property type="entry name" value="HAMP"/>
    <property type="match status" value="1"/>
</dbReference>
<keyword evidence="8 10" id="KW-1133">Transmembrane helix</keyword>
<comment type="subcellular location">
    <subcellularLocation>
        <location evidence="2">Membrane</location>
    </subcellularLocation>
</comment>
<keyword evidence="10" id="KW-0472">Membrane</keyword>
<feature type="transmembrane region" description="Helical" evidence="10">
    <location>
        <begin position="20"/>
        <end position="45"/>
    </location>
</feature>
<evidence type="ECO:0000256" key="6">
    <source>
        <dbReference type="ARBA" id="ARBA00022692"/>
    </source>
</evidence>
<dbReference type="PANTHER" id="PTHR45436:SF5">
    <property type="entry name" value="SENSOR HISTIDINE KINASE TRCS"/>
    <property type="match status" value="1"/>
</dbReference>
<dbReference type="SUPFAM" id="SSF47384">
    <property type="entry name" value="Homodimeric domain of signal transducing histidine kinase"/>
    <property type="match status" value="1"/>
</dbReference>
<dbReference type="EC" id="2.7.13.3" evidence="3"/>
<proteinExistence type="predicted"/>
<dbReference type="Gene3D" id="6.10.340.10">
    <property type="match status" value="1"/>
</dbReference>
<dbReference type="PROSITE" id="PS50109">
    <property type="entry name" value="HIS_KIN"/>
    <property type="match status" value="1"/>
</dbReference>
<dbReference type="InterPro" id="IPR050428">
    <property type="entry name" value="TCS_sensor_his_kinase"/>
</dbReference>
<dbReference type="SUPFAM" id="SSF55874">
    <property type="entry name" value="ATPase domain of HSP90 chaperone/DNA topoisomerase II/histidine kinase"/>
    <property type="match status" value="1"/>
</dbReference>
<dbReference type="InterPro" id="IPR008358">
    <property type="entry name" value="Sig_transdc_His_kin/Pase_MprB"/>
</dbReference>
<dbReference type="InterPro" id="IPR005467">
    <property type="entry name" value="His_kinase_dom"/>
</dbReference>
<dbReference type="InterPro" id="IPR003661">
    <property type="entry name" value="HisK_dim/P_dom"/>
</dbReference>
<dbReference type="PRINTS" id="PR01780">
    <property type="entry name" value="LANTIREGPROT"/>
</dbReference>